<evidence type="ECO:0000259" key="1">
    <source>
        <dbReference type="Pfam" id="PF00534"/>
    </source>
</evidence>
<dbReference type="InterPro" id="IPR001296">
    <property type="entry name" value="Glyco_trans_1"/>
</dbReference>
<sequence>MKTILFVSPTGTLDNGAEISIVNLMKFLAAEGYHVVNAAPIYGVATENDYSRYCESNGIECYLINNQRWWWEDAPAHIFGSEEERVVSYRDTIKTLTEIIKEKQVDVVITNTVNMFQGALASCLESIPHIWLIHEYPEKEFAYYKNKLDFIDQFSTDIFSVTGDLNNHLNKLFNSREILPFAPYTELKSSNIQIGKKKRIVSVGRITKRKNQLELIRAFHEINRKDIELVFVGGWDEEYKRECERYIKEHTIASVSFTGNVENPWDIVTDKDICVFTSSLETYGLVYVEALLNGIPVIISDNPGHLSAYEMFQHGKIYPLGNIDSLVEAINYFIDNFEEVKSKSEMFIKTAKEKYQIKSVYHVLIERINQAKTNEHAIRHIKNLLVINEKKSKLANLEIKIRTFVQRVMYKIKNK</sequence>
<dbReference type="PANTHER" id="PTHR45947">
    <property type="entry name" value="SULFOQUINOVOSYL TRANSFERASE SQD2"/>
    <property type="match status" value="1"/>
</dbReference>
<dbReference type="RefSeq" id="WP_060792927.1">
    <property type="nucleotide sequence ID" value="NZ_BAAAXK010000042.1"/>
</dbReference>
<dbReference type="Proteomes" id="UP001253851">
    <property type="component" value="Unassembled WGS sequence"/>
</dbReference>
<comment type="caution">
    <text evidence="2">The sequence shown here is derived from an EMBL/GenBank/DDBJ whole genome shotgun (WGS) entry which is preliminary data.</text>
</comment>
<dbReference type="EMBL" id="JARQDZ010000003">
    <property type="protein sequence ID" value="MDT2982884.1"/>
    <property type="molecule type" value="Genomic_DNA"/>
</dbReference>
<reference evidence="2 3" key="1">
    <citation type="submission" date="2023-03" db="EMBL/GenBank/DDBJ databases">
        <authorList>
            <person name="Shen W."/>
            <person name="Cai J."/>
        </authorList>
    </citation>
    <scope>NUCLEOTIDE SEQUENCE [LARGE SCALE GENOMIC DNA]</scope>
    <source>
        <strain evidence="2 3">B516</strain>
    </source>
</reference>
<dbReference type="AlphaFoldDB" id="A0ABD5FKX4"/>
<evidence type="ECO:0000313" key="2">
    <source>
        <dbReference type="EMBL" id="MDT2982884.1"/>
    </source>
</evidence>
<proteinExistence type="predicted"/>
<feature type="domain" description="Glycosyl transferase family 1" evidence="1">
    <location>
        <begin position="193"/>
        <end position="353"/>
    </location>
</feature>
<dbReference type="PANTHER" id="PTHR45947:SF3">
    <property type="entry name" value="SULFOQUINOVOSYL TRANSFERASE SQD2"/>
    <property type="match status" value="1"/>
</dbReference>
<protein>
    <submittedName>
        <fullName evidence="2">Glycosyltransferase family 4 protein</fullName>
    </submittedName>
</protein>
<evidence type="ECO:0000313" key="3">
    <source>
        <dbReference type="Proteomes" id="UP001253851"/>
    </source>
</evidence>
<dbReference type="Pfam" id="PF00534">
    <property type="entry name" value="Glycos_transf_1"/>
    <property type="match status" value="1"/>
</dbReference>
<organism evidence="2 3">
    <name type="scientific">Enterococcus casseliflavus</name>
    <name type="common">Enterococcus flavescens</name>
    <dbReference type="NCBI Taxonomy" id="37734"/>
    <lineage>
        <taxon>Bacteria</taxon>
        <taxon>Bacillati</taxon>
        <taxon>Bacillota</taxon>
        <taxon>Bacilli</taxon>
        <taxon>Lactobacillales</taxon>
        <taxon>Enterococcaceae</taxon>
        <taxon>Enterococcus</taxon>
    </lineage>
</organism>
<dbReference type="SUPFAM" id="SSF53756">
    <property type="entry name" value="UDP-Glycosyltransferase/glycogen phosphorylase"/>
    <property type="match status" value="1"/>
</dbReference>
<dbReference type="InterPro" id="IPR050194">
    <property type="entry name" value="Glycosyltransferase_grp1"/>
</dbReference>
<gene>
    <name evidence="2" type="ORF">P7I34_09440</name>
</gene>
<name>A0ABD5FKX4_ENTCA</name>
<dbReference type="Gene3D" id="3.40.50.2000">
    <property type="entry name" value="Glycogen Phosphorylase B"/>
    <property type="match status" value="2"/>
</dbReference>
<dbReference type="CDD" id="cd03801">
    <property type="entry name" value="GT4_PimA-like"/>
    <property type="match status" value="1"/>
</dbReference>
<accession>A0ABD5FKX4</accession>